<dbReference type="Proteomes" id="UP001215598">
    <property type="component" value="Unassembled WGS sequence"/>
</dbReference>
<gene>
    <name evidence="1" type="ORF">B0H16DRAFT_1797730</name>
</gene>
<organism evidence="1 2">
    <name type="scientific">Mycena metata</name>
    <dbReference type="NCBI Taxonomy" id="1033252"/>
    <lineage>
        <taxon>Eukaryota</taxon>
        <taxon>Fungi</taxon>
        <taxon>Dikarya</taxon>
        <taxon>Basidiomycota</taxon>
        <taxon>Agaricomycotina</taxon>
        <taxon>Agaricomycetes</taxon>
        <taxon>Agaricomycetidae</taxon>
        <taxon>Agaricales</taxon>
        <taxon>Marasmiineae</taxon>
        <taxon>Mycenaceae</taxon>
        <taxon>Mycena</taxon>
    </lineage>
</organism>
<comment type="caution">
    <text evidence="1">The sequence shown here is derived from an EMBL/GenBank/DDBJ whole genome shotgun (WGS) entry which is preliminary data.</text>
</comment>
<evidence type="ECO:0000313" key="1">
    <source>
        <dbReference type="EMBL" id="KAJ7718274.1"/>
    </source>
</evidence>
<keyword evidence="2" id="KW-1185">Reference proteome</keyword>
<dbReference type="EMBL" id="JARKIB010000267">
    <property type="protein sequence ID" value="KAJ7718274.1"/>
    <property type="molecule type" value="Genomic_DNA"/>
</dbReference>
<protein>
    <submittedName>
        <fullName evidence="1">Uncharacterized protein</fullName>
    </submittedName>
</protein>
<sequence>MTPSTFSDVVNKYAGQCRRLEVALSIYGSRLSLPGPFPLLSSLALSMSPFHFGSNAVLATVKDSPRLRELRLFHNFTLSNVSFNALLTCLEIQQRVSLRECAGIFLRFPTLLYLRLDIDPEATPAPPVGDPPVFQSLDLDGNGRLLLDHLTLPFLHRLHFSIDTEEAHGSLLAFLQRSTFPLSDLTLRFRTFEVDDGFLADCFRAVPRLQALNLEYAEPDAMSLVLYNLVSLDLLPDLQTLSVREPESRCGFCYDEVIDMLRARLGSAPTPLSSVELILLGPPTQLCRGSESPWFSGYEQSPPQEDKKAIQRFIKGGLRFRFHSPHIEWPKVKGPARDELLEFPIPHPNLQIYDAYVFQVANDTVFAP</sequence>
<accession>A0AAD7HDZ9</accession>
<dbReference type="SUPFAM" id="SSF52047">
    <property type="entry name" value="RNI-like"/>
    <property type="match status" value="1"/>
</dbReference>
<proteinExistence type="predicted"/>
<dbReference type="AlphaFoldDB" id="A0AAD7HDZ9"/>
<name>A0AAD7HDZ9_9AGAR</name>
<dbReference type="Gene3D" id="3.80.10.10">
    <property type="entry name" value="Ribonuclease Inhibitor"/>
    <property type="match status" value="1"/>
</dbReference>
<dbReference type="InterPro" id="IPR032675">
    <property type="entry name" value="LRR_dom_sf"/>
</dbReference>
<reference evidence="1" key="1">
    <citation type="submission" date="2023-03" db="EMBL/GenBank/DDBJ databases">
        <title>Massive genome expansion in bonnet fungi (Mycena s.s.) driven by repeated elements and novel gene families across ecological guilds.</title>
        <authorList>
            <consortium name="Lawrence Berkeley National Laboratory"/>
            <person name="Harder C.B."/>
            <person name="Miyauchi S."/>
            <person name="Viragh M."/>
            <person name="Kuo A."/>
            <person name="Thoen E."/>
            <person name="Andreopoulos B."/>
            <person name="Lu D."/>
            <person name="Skrede I."/>
            <person name="Drula E."/>
            <person name="Henrissat B."/>
            <person name="Morin E."/>
            <person name="Kohler A."/>
            <person name="Barry K."/>
            <person name="LaButti K."/>
            <person name="Morin E."/>
            <person name="Salamov A."/>
            <person name="Lipzen A."/>
            <person name="Mereny Z."/>
            <person name="Hegedus B."/>
            <person name="Baldrian P."/>
            <person name="Stursova M."/>
            <person name="Weitz H."/>
            <person name="Taylor A."/>
            <person name="Grigoriev I.V."/>
            <person name="Nagy L.G."/>
            <person name="Martin F."/>
            <person name="Kauserud H."/>
        </authorList>
    </citation>
    <scope>NUCLEOTIDE SEQUENCE</scope>
    <source>
        <strain evidence="1">CBHHK182m</strain>
    </source>
</reference>
<evidence type="ECO:0000313" key="2">
    <source>
        <dbReference type="Proteomes" id="UP001215598"/>
    </source>
</evidence>